<dbReference type="UniPathway" id="UPA00031">
    <property type="reaction ID" value="UER00013"/>
</dbReference>
<dbReference type="GO" id="GO:0008934">
    <property type="term" value="F:inositol monophosphate 1-phosphatase activity"/>
    <property type="evidence" value="ECO:0007669"/>
    <property type="project" value="TreeGrafter"/>
</dbReference>
<comment type="catalytic activity">
    <reaction evidence="10">
        <text>L-histidinol phosphate + H2O = L-histidinol + phosphate</text>
        <dbReference type="Rhea" id="RHEA:14465"/>
        <dbReference type="ChEBI" id="CHEBI:15377"/>
        <dbReference type="ChEBI" id="CHEBI:43474"/>
        <dbReference type="ChEBI" id="CHEBI:57699"/>
        <dbReference type="ChEBI" id="CHEBI:57980"/>
        <dbReference type="EC" id="3.1.3.15"/>
    </reaction>
</comment>
<feature type="binding site" evidence="12">
    <location>
        <position position="86"/>
    </location>
    <ligand>
        <name>Mg(2+)</name>
        <dbReference type="ChEBI" id="CHEBI:18420"/>
        <label>1</label>
        <note>catalytic</note>
    </ligand>
</feature>
<feature type="binding site" evidence="12">
    <location>
        <position position="70"/>
    </location>
    <ligand>
        <name>Mg(2+)</name>
        <dbReference type="ChEBI" id="CHEBI:18420"/>
        <label>1</label>
        <note>catalytic</note>
    </ligand>
</feature>
<keyword evidence="5" id="KW-0028">Amino-acid biosynthesis</keyword>
<keyword evidence="8 12" id="KW-0460">Magnesium</keyword>
<dbReference type="Pfam" id="PF00459">
    <property type="entry name" value="Inositol_P"/>
    <property type="match status" value="1"/>
</dbReference>
<evidence type="ECO:0000313" key="14">
    <source>
        <dbReference type="Proteomes" id="UP000541109"/>
    </source>
</evidence>
<dbReference type="NCBIfam" id="TIGR02067">
    <property type="entry name" value="his_9_HisN"/>
    <property type="match status" value="1"/>
</dbReference>
<comment type="caution">
    <text evidence="13">The sequence shown here is derived from an EMBL/GenBank/DDBJ whole genome shotgun (WGS) entry which is preliminary data.</text>
</comment>
<dbReference type="Proteomes" id="UP000541109">
    <property type="component" value="Unassembled WGS sequence"/>
</dbReference>
<evidence type="ECO:0000256" key="4">
    <source>
        <dbReference type="ARBA" id="ARBA00013085"/>
    </source>
</evidence>
<gene>
    <name evidence="13" type="primary">hisN</name>
    <name evidence="13" type="ORF">H2509_09325</name>
</gene>
<feature type="binding site" evidence="12">
    <location>
        <position position="213"/>
    </location>
    <ligand>
        <name>Mg(2+)</name>
        <dbReference type="ChEBI" id="CHEBI:18420"/>
        <label>1</label>
        <note>catalytic</note>
    </ligand>
</feature>
<organism evidence="13 14">
    <name type="scientific">Stappia albiluteola</name>
    <dbReference type="NCBI Taxonomy" id="2758565"/>
    <lineage>
        <taxon>Bacteria</taxon>
        <taxon>Pseudomonadati</taxon>
        <taxon>Pseudomonadota</taxon>
        <taxon>Alphaproteobacteria</taxon>
        <taxon>Hyphomicrobiales</taxon>
        <taxon>Stappiaceae</taxon>
        <taxon>Stappia</taxon>
    </lineage>
</organism>
<evidence type="ECO:0000256" key="7">
    <source>
        <dbReference type="ARBA" id="ARBA00022801"/>
    </source>
</evidence>
<dbReference type="EMBL" id="JACFXV010000048">
    <property type="protein sequence ID" value="MBA5777326.1"/>
    <property type="molecule type" value="Genomic_DNA"/>
</dbReference>
<dbReference type="CDD" id="cd01641">
    <property type="entry name" value="Bacterial_IMPase_like_1"/>
    <property type="match status" value="1"/>
</dbReference>
<proteinExistence type="inferred from homology"/>
<keyword evidence="9" id="KW-0368">Histidine biosynthesis</keyword>
<comment type="similarity">
    <text evidence="3">Belongs to the inositol monophosphatase superfamily.</text>
</comment>
<name>A0A839ADW4_9HYPH</name>
<feature type="binding site" evidence="12">
    <location>
        <position position="89"/>
    </location>
    <ligand>
        <name>Mg(2+)</name>
        <dbReference type="ChEBI" id="CHEBI:18420"/>
        <label>1</label>
        <note>catalytic</note>
    </ligand>
</feature>
<dbReference type="Gene3D" id="3.40.190.80">
    <property type="match status" value="1"/>
</dbReference>
<feature type="binding site" evidence="12">
    <location>
        <position position="88"/>
    </location>
    <ligand>
        <name>Mg(2+)</name>
        <dbReference type="ChEBI" id="CHEBI:18420"/>
        <label>1</label>
        <note>catalytic</note>
    </ligand>
</feature>
<evidence type="ECO:0000256" key="10">
    <source>
        <dbReference type="ARBA" id="ARBA00049158"/>
    </source>
</evidence>
<evidence type="ECO:0000256" key="1">
    <source>
        <dbReference type="ARBA" id="ARBA00001946"/>
    </source>
</evidence>
<accession>A0A839ADW4</accession>
<dbReference type="FunFam" id="3.30.540.10:FF:000030">
    <property type="entry name" value="Inositol monophosphatase"/>
    <property type="match status" value="1"/>
</dbReference>
<dbReference type="PANTHER" id="PTHR20854">
    <property type="entry name" value="INOSITOL MONOPHOSPHATASE"/>
    <property type="match status" value="1"/>
</dbReference>
<keyword evidence="14" id="KW-1185">Reference proteome</keyword>
<evidence type="ECO:0000256" key="11">
    <source>
        <dbReference type="NCBIfam" id="TIGR02067"/>
    </source>
</evidence>
<sequence>MADRTDLTAFMHDLADAATAAIMPHFRAAVDVENKEAKGFDPVTIADRAGEEAMRDLILKTYPSHGVLGEEHGNHQLDASHIWVLDPIDGTRAFITGLPTWGTLIGLNENGRASLGMMAQPFIGERFHGDGKEAWLQFQGARRQLRTRACSRIEDALMCTTDPRLFMGGEQPVFKRIEQATRNTRYGTDCYGFSMVAAGQVDLVIETGLKPYDIVALIPIIEGAGGVVTDWSGGRAEQGGQVVASGDPRLHEKVLRELATA</sequence>
<evidence type="ECO:0000256" key="12">
    <source>
        <dbReference type="PIRSR" id="PIRSR600760-2"/>
    </source>
</evidence>
<evidence type="ECO:0000313" key="13">
    <source>
        <dbReference type="EMBL" id="MBA5777326.1"/>
    </source>
</evidence>
<evidence type="ECO:0000256" key="5">
    <source>
        <dbReference type="ARBA" id="ARBA00022605"/>
    </source>
</evidence>
<dbReference type="GO" id="GO:0046872">
    <property type="term" value="F:metal ion binding"/>
    <property type="evidence" value="ECO:0007669"/>
    <property type="project" value="UniProtKB-KW"/>
</dbReference>
<dbReference type="GO" id="GO:0006020">
    <property type="term" value="P:inositol metabolic process"/>
    <property type="evidence" value="ECO:0007669"/>
    <property type="project" value="TreeGrafter"/>
</dbReference>
<dbReference type="InterPro" id="IPR011809">
    <property type="entry name" value="His_9_proposed"/>
</dbReference>
<evidence type="ECO:0000256" key="2">
    <source>
        <dbReference type="ARBA" id="ARBA00004970"/>
    </source>
</evidence>
<dbReference type="RefSeq" id="WP_182164601.1">
    <property type="nucleotide sequence ID" value="NZ_JACFXV010000048.1"/>
</dbReference>
<dbReference type="PRINTS" id="PR00377">
    <property type="entry name" value="IMPHPHTASES"/>
</dbReference>
<evidence type="ECO:0000256" key="6">
    <source>
        <dbReference type="ARBA" id="ARBA00022723"/>
    </source>
</evidence>
<keyword evidence="7 13" id="KW-0378">Hydrolase</keyword>
<comment type="cofactor">
    <cofactor evidence="1 12">
        <name>Mg(2+)</name>
        <dbReference type="ChEBI" id="CHEBI:18420"/>
    </cofactor>
</comment>
<keyword evidence="6 12" id="KW-0479">Metal-binding</keyword>
<dbReference type="AlphaFoldDB" id="A0A839ADW4"/>
<comment type="pathway">
    <text evidence="2">Amino-acid biosynthesis; L-histidine biosynthesis; L-histidine from 5-phospho-alpha-D-ribose 1-diphosphate: step 8/9.</text>
</comment>
<dbReference type="InterPro" id="IPR020583">
    <property type="entry name" value="Inositol_monoP_metal-BS"/>
</dbReference>
<protein>
    <recommendedName>
        <fullName evidence="4 11">Histidinol-phosphatase</fullName>
        <ecNumber evidence="4 11">3.1.3.15</ecNumber>
    </recommendedName>
</protein>
<dbReference type="GO" id="GO:0000105">
    <property type="term" value="P:L-histidine biosynthetic process"/>
    <property type="evidence" value="ECO:0007669"/>
    <property type="project" value="UniProtKB-UniRule"/>
</dbReference>
<reference evidence="13 14" key="1">
    <citation type="submission" date="2020-07" db="EMBL/GenBank/DDBJ databases">
        <title>Stappia sp., F7233, whole genome shotgun sequencing project.</title>
        <authorList>
            <person name="Jiang S."/>
            <person name="Liu Z.W."/>
            <person name="Du Z.J."/>
        </authorList>
    </citation>
    <scope>NUCLEOTIDE SEQUENCE [LARGE SCALE GENOMIC DNA]</scope>
    <source>
        <strain evidence="13 14">F7233</strain>
    </source>
</reference>
<dbReference type="GO" id="GO:0007165">
    <property type="term" value="P:signal transduction"/>
    <property type="evidence" value="ECO:0007669"/>
    <property type="project" value="TreeGrafter"/>
</dbReference>
<dbReference type="PROSITE" id="PS00629">
    <property type="entry name" value="IMP_1"/>
    <property type="match status" value="1"/>
</dbReference>
<dbReference type="PANTHER" id="PTHR20854:SF4">
    <property type="entry name" value="INOSITOL-1-MONOPHOSPHATASE-RELATED"/>
    <property type="match status" value="1"/>
</dbReference>
<dbReference type="SUPFAM" id="SSF56655">
    <property type="entry name" value="Carbohydrate phosphatase"/>
    <property type="match status" value="1"/>
</dbReference>
<dbReference type="Gene3D" id="3.30.540.10">
    <property type="entry name" value="Fructose-1,6-Bisphosphatase, subunit A, domain 1"/>
    <property type="match status" value="1"/>
</dbReference>
<evidence type="ECO:0000256" key="9">
    <source>
        <dbReference type="ARBA" id="ARBA00023102"/>
    </source>
</evidence>
<evidence type="ECO:0000256" key="3">
    <source>
        <dbReference type="ARBA" id="ARBA00009759"/>
    </source>
</evidence>
<evidence type="ECO:0000256" key="8">
    <source>
        <dbReference type="ARBA" id="ARBA00022842"/>
    </source>
</evidence>
<dbReference type="GO" id="GO:0004401">
    <property type="term" value="F:histidinol-phosphatase activity"/>
    <property type="evidence" value="ECO:0007669"/>
    <property type="project" value="UniProtKB-UniRule"/>
</dbReference>
<dbReference type="EC" id="3.1.3.15" evidence="4 11"/>
<dbReference type="InterPro" id="IPR000760">
    <property type="entry name" value="Inositol_monophosphatase-like"/>
</dbReference>